<dbReference type="EMBL" id="JABAGV010000133">
    <property type="protein sequence ID" value="MBC2477860.1"/>
    <property type="molecule type" value="Genomic_DNA"/>
</dbReference>
<dbReference type="EMBL" id="JABSWW010000001">
    <property type="protein sequence ID" value="NRT92087.1"/>
    <property type="molecule type" value="Genomic_DNA"/>
</dbReference>
<dbReference type="AlphaFoldDB" id="A0A1S8NNN3"/>
<dbReference type="EMBL" id="JADOEF010000001">
    <property type="protein sequence ID" value="MBF7809532.1"/>
    <property type="molecule type" value="Genomic_DNA"/>
</dbReference>
<evidence type="ECO:0000313" key="9">
    <source>
        <dbReference type="Proteomes" id="UP000587880"/>
    </source>
</evidence>
<comment type="caution">
    <text evidence="7">The sequence shown here is derived from an EMBL/GenBank/DDBJ whole genome shotgun (WGS) entry which is preliminary data.</text>
</comment>
<evidence type="ECO:0000313" key="2">
    <source>
        <dbReference type="EMBL" id="MBF7809532.1"/>
    </source>
</evidence>
<dbReference type="EMBL" id="JABTDW010000001">
    <property type="protein sequence ID" value="NSB13579.1"/>
    <property type="molecule type" value="Genomic_DNA"/>
</dbReference>
<sequence length="49" mass="5910">MKDVTIDTIKDTIRDLPEEEQEIILHLTEIFEGEEYTINEYVKKELIDR</sequence>
<dbReference type="Proteomes" id="UP000822184">
    <property type="component" value="Unassembled WGS sequence"/>
</dbReference>
<dbReference type="Proteomes" id="UP000821656">
    <property type="component" value="Unassembled WGS sequence"/>
</dbReference>
<evidence type="ECO:0000313" key="3">
    <source>
        <dbReference type="EMBL" id="NMF06409.1"/>
    </source>
</evidence>
<reference evidence="1" key="2">
    <citation type="submission" date="2020-04" db="EMBL/GenBank/DDBJ databases">
        <authorList>
            <person name="Brown S."/>
        </authorList>
    </citation>
    <scope>NUCLEOTIDE SEQUENCE</scope>
    <source>
        <strain evidence="1">DJ015</strain>
    </source>
</reference>
<evidence type="ECO:0000313" key="1">
    <source>
        <dbReference type="EMBL" id="MBC2477860.1"/>
    </source>
</evidence>
<evidence type="ECO:0000313" key="6">
    <source>
        <dbReference type="EMBL" id="NSB13579.1"/>
    </source>
</evidence>
<evidence type="ECO:0000313" key="7">
    <source>
        <dbReference type="EMBL" id="OOM58722.1"/>
    </source>
</evidence>
<reference evidence="1" key="7">
    <citation type="journal article" date="2022" name="Nat. Biotechnol.">
        <title>Carbon-negative production of acetone and isopropanol by gas fermentation at industrial pilot scale.</title>
        <authorList>
            <person name="Liew F.E."/>
            <person name="Nogle R."/>
            <person name="Abdalla T."/>
            <person name="Rasor B.J."/>
            <person name="Canter C."/>
            <person name="Jensen R.O."/>
            <person name="Wang L."/>
            <person name="Strutz J."/>
            <person name="Chirania P."/>
            <person name="De Tissera S."/>
            <person name="Mueller A.P."/>
            <person name="Ruan Z."/>
            <person name="Gao A."/>
            <person name="Tran L."/>
            <person name="Engle N.L."/>
            <person name="Bromley J.C."/>
            <person name="Daniell J."/>
            <person name="Conrado R."/>
            <person name="Tschaplinski T.J."/>
            <person name="Giannone R.J."/>
            <person name="Hettich R.L."/>
            <person name="Karim A.S."/>
            <person name="Simpson S.D."/>
            <person name="Brown S.D."/>
            <person name="Leang C."/>
            <person name="Jewett M.C."/>
            <person name="Kopke M."/>
        </authorList>
    </citation>
    <scope>NUCLEOTIDE SEQUENCE</scope>
    <source>
        <strain evidence="1">DJ015</strain>
        <strain evidence="4">DJ080</strain>
    </source>
</reference>
<reference evidence="2" key="6">
    <citation type="submission" date="2020-11" db="EMBL/GenBank/DDBJ databases">
        <authorList>
            <person name="Thieme N."/>
            <person name="Liebl W."/>
            <person name="Zverlov V."/>
        </authorList>
    </citation>
    <scope>NUCLEOTIDE SEQUENCE</scope>
    <source>
        <strain evidence="2">NT08</strain>
    </source>
</reference>
<evidence type="ECO:0000313" key="4">
    <source>
        <dbReference type="EMBL" id="NRT92087.1"/>
    </source>
</evidence>
<dbReference type="EMBL" id="JABAGD010000033">
    <property type="protein sequence ID" value="NMF06409.1"/>
    <property type="molecule type" value="Genomic_DNA"/>
</dbReference>
<organism evidence="7 8">
    <name type="scientific">Clostridium beijerinckii</name>
    <name type="common">Clostridium MP</name>
    <dbReference type="NCBI Taxonomy" id="1520"/>
    <lineage>
        <taxon>Bacteria</taxon>
        <taxon>Bacillati</taxon>
        <taxon>Bacillota</taxon>
        <taxon>Clostridia</taxon>
        <taxon>Eubacteriales</taxon>
        <taxon>Clostridiaceae</taxon>
        <taxon>Clostridium</taxon>
    </lineage>
</organism>
<protein>
    <submittedName>
        <fullName evidence="7">Uncharacterized protein</fullName>
    </submittedName>
</protein>
<dbReference type="EMBL" id="LZZI01000092">
    <property type="protein sequence ID" value="OOM58722.1"/>
    <property type="molecule type" value="Genomic_DNA"/>
</dbReference>
<dbReference type="Proteomes" id="UP001194098">
    <property type="component" value="Unassembled WGS sequence"/>
</dbReference>
<dbReference type="Proteomes" id="UP000190973">
    <property type="component" value="Unassembled WGS sequence"/>
</dbReference>
<reference evidence="4" key="5">
    <citation type="submission" date="2020-05" db="EMBL/GenBank/DDBJ databases">
        <authorList>
            <person name="Brown S."/>
            <person name="Huntemann M."/>
            <person name="Clum A."/>
            <person name="Spunde A."/>
            <person name="Palaniappan K."/>
            <person name="Ritter S."/>
            <person name="Mikhailova N."/>
            <person name="Chen I.-M."/>
            <person name="Stamatis D."/>
            <person name="Reddy T."/>
            <person name="O'Malley R."/>
            <person name="Daum C."/>
            <person name="Shapiro N."/>
            <person name="Ivanova N."/>
            <person name="Kyrpides N."/>
            <person name="Woyke T."/>
        </authorList>
    </citation>
    <scope>NUCLEOTIDE SEQUENCE</scope>
    <source>
        <strain evidence="4">DJ080</strain>
    </source>
</reference>
<dbReference type="Proteomes" id="UP000587880">
    <property type="component" value="Unassembled WGS sequence"/>
</dbReference>
<dbReference type="GeneID" id="66346605"/>
<gene>
    <name evidence="4" type="ORF">B0H41_005766</name>
    <name evidence="6" type="ORF">BCD95_001838</name>
    <name evidence="7" type="ORF">CLBCK_38550</name>
    <name evidence="5" type="ORF">DFH45_003455</name>
    <name evidence="3" type="ORF">HF849_16970</name>
    <name evidence="1" type="ORF">HGI39_24895</name>
    <name evidence="2" type="ORF">IS491_12785</name>
</gene>
<reference evidence="3 9" key="3">
    <citation type="submission" date="2020-04" db="EMBL/GenBank/DDBJ databases">
        <authorList>
            <person name="Hitch T.C.A."/>
            <person name="Wylensek D."/>
            <person name="Clavel T."/>
        </authorList>
    </citation>
    <scope>NUCLEOTIDE SEQUENCE [LARGE SCALE GENOMIC DNA]</scope>
    <source>
        <strain evidence="3 9">WB01_NA02</strain>
    </source>
</reference>
<reference evidence="5" key="4">
    <citation type="submission" date="2020-05" db="EMBL/GenBank/DDBJ databases">
        <title>Genomic insights into acetone-butanol-ethanol (ABE) fermentation by sequencing solventogenic clostridia strains.</title>
        <authorList>
            <person name="Brown S."/>
        </authorList>
    </citation>
    <scope>NUCLEOTIDE SEQUENCE</scope>
    <source>
        <strain evidence="6">DJ123</strain>
        <strain evidence="5">DJ126</strain>
    </source>
</reference>
<dbReference type="Proteomes" id="UP000631418">
    <property type="component" value="Unassembled WGS sequence"/>
</dbReference>
<name>A0A1S8NNN3_CLOBE</name>
<evidence type="ECO:0000313" key="5">
    <source>
        <dbReference type="EMBL" id="NRV10492.1"/>
    </source>
</evidence>
<dbReference type="Proteomes" id="UP001193748">
    <property type="component" value="Unassembled WGS sequence"/>
</dbReference>
<dbReference type="RefSeq" id="WP_012059879.1">
    <property type="nucleotide sequence ID" value="NZ_BKAK01000103.1"/>
</dbReference>
<evidence type="ECO:0000313" key="8">
    <source>
        <dbReference type="Proteomes" id="UP000190973"/>
    </source>
</evidence>
<dbReference type="EMBL" id="JABSXK010000001">
    <property type="protein sequence ID" value="NRV10492.1"/>
    <property type="molecule type" value="Genomic_DNA"/>
</dbReference>
<proteinExistence type="predicted"/>
<reference evidence="7 8" key="1">
    <citation type="submission" date="2016-05" db="EMBL/GenBank/DDBJ databases">
        <title>Microbial solvent formation.</title>
        <authorList>
            <person name="Poehlein A."/>
            <person name="Montoya Solano J.D."/>
            <person name="Flitsch S."/>
            <person name="Krabben P."/>
            <person name="Duerre P."/>
            <person name="Daniel R."/>
        </authorList>
    </citation>
    <scope>NUCLEOTIDE SEQUENCE [LARGE SCALE GENOMIC DNA]</scope>
    <source>
        <strain evidence="7 8">DSM 53</strain>
    </source>
</reference>
<accession>A0A1S8NNN3</accession>